<dbReference type="InterPro" id="IPR013763">
    <property type="entry name" value="Cyclin-like_dom"/>
</dbReference>
<name>A0ABP1DDS5_9APHY</name>
<dbReference type="InterPro" id="IPR006671">
    <property type="entry name" value="Cyclin_N"/>
</dbReference>
<feature type="region of interest" description="Disordered" evidence="2">
    <location>
        <begin position="315"/>
        <end position="372"/>
    </location>
</feature>
<organism evidence="4 5">
    <name type="scientific">Somion occarium</name>
    <dbReference type="NCBI Taxonomy" id="3059160"/>
    <lineage>
        <taxon>Eukaryota</taxon>
        <taxon>Fungi</taxon>
        <taxon>Dikarya</taxon>
        <taxon>Basidiomycota</taxon>
        <taxon>Agaricomycotina</taxon>
        <taxon>Agaricomycetes</taxon>
        <taxon>Polyporales</taxon>
        <taxon>Cerrenaceae</taxon>
        <taxon>Somion</taxon>
    </lineage>
</organism>
<sequence>MGATSIPGPSSSQWLFPISALQVTPSRTTSEIPLEKELYDRARGVEFLFRLGVSLGPSSAMYTAATWFHRFYMRYSMEDYHRQDVAGACIFLATKTEECGRKLRDVAKIMCAKIAKVDPKEVADDSREVEEAQHAILLAEEVLLEALCFDFIVDSPQVELVDLFEAREESFEVEEYAWSIANDSYRTPLCVLYPPRIIAAACYVLAQHIVEGPESSTPLSARISSPAPSASLPTPPSQSAMPSESSRFAVEFFRFNEIEMASVGDVLAILLEFFAAQDVQGPAEYLAPIAEIQPPTTSPREKLYQPFAHVAQVSGVRANGSDTVRKDEKPPPPVPETKTSTQPSGRGWKPITSEKTNSGRPPDRLSERLDLS</sequence>
<dbReference type="CDD" id="cd20546">
    <property type="entry name" value="CYCLIN_SpCG1C_ScCTK2-like_rpt2"/>
    <property type="match status" value="1"/>
</dbReference>
<feature type="region of interest" description="Disordered" evidence="2">
    <location>
        <begin position="217"/>
        <end position="242"/>
    </location>
</feature>
<feature type="compositionally biased region" description="Low complexity" evidence="2">
    <location>
        <begin position="218"/>
        <end position="240"/>
    </location>
</feature>
<evidence type="ECO:0000256" key="1">
    <source>
        <dbReference type="RuleBase" id="RU000383"/>
    </source>
</evidence>
<dbReference type="InterPro" id="IPR036915">
    <property type="entry name" value="Cyclin-like_sf"/>
</dbReference>
<dbReference type="EMBL" id="OZ037946">
    <property type="protein sequence ID" value="CAL1704799.1"/>
    <property type="molecule type" value="Genomic_DNA"/>
</dbReference>
<dbReference type="SUPFAM" id="SSF47954">
    <property type="entry name" value="Cyclin-like"/>
    <property type="match status" value="2"/>
</dbReference>
<comment type="similarity">
    <text evidence="1">Belongs to the cyclin family.</text>
</comment>
<gene>
    <name evidence="4" type="ORF">GFSPODELE1_LOCUS5147</name>
</gene>
<keyword evidence="5" id="KW-1185">Reference proteome</keyword>
<dbReference type="Proteomes" id="UP001497453">
    <property type="component" value="Chromosome 3"/>
</dbReference>
<dbReference type="SMART" id="SM00385">
    <property type="entry name" value="CYCLIN"/>
    <property type="match status" value="2"/>
</dbReference>
<evidence type="ECO:0000256" key="2">
    <source>
        <dbReference type="SAM" id="MobiDB-lite"/>
    </source>
</evidence>
<accession>A0ABP1DDS5</accession>
<dbReference type="Gene3D" id="1.10.472.10">
    <property type="entry name" value="Cyclin-like"/>
    <property type="match status" value="2"/>
</dbReference>
<dbReference type="Pfam" id="PF00134">
    <property type="entry name" value="Cyclin_N"/>
    <property type="match status" value="1"/>
</dbReference>
<evidence type="ECO:0000313" key="5">
    <source>
        <dbReference type="Proteomes" id="UP001497453"/>
    </source>
</evidence>
<feature type="domain" description="Cyclin-like" evidence="3">
    <location>
        <begin position="158"/>
        <end position="272"/>
    </location>
</feature>
<dbReference type="PANTHER" id="PTHR10026">
    <property type="entry name" value="CYCLIN"/>
    <property type="match status" value="1"/>
</dbReference>
<dbReference type="InterPro" id="IPR043198">
    <property type="entry name" value="Cyclin/Ssn8"/>
</dbReference>
<protein>
    <recommendedName>
        <fullName evidence="3">Cyclin-like domain-containing protein</fullName>
    </recommendedName>
</protein>
<evidence type="ECO:0000259" key="3">
    <source>
        <dbReference type="SMART" id="SM00385"/>
    </source>
</evidence>
<reference evidence="5" key="1">
    <citation type="submission" date="2024-04" db="EMBL/GenBank/DDBJ databases">
        <authorList>
            <person name="Shaw F."/>
            <person name="Minotto A."/>
        </authorList>
    </citation>
    <scope>NUCLEOTIDE SEQUENCE [LARGE SCALE GENOMIC DNA]</scope>
</reference>
<feature type="domain" description="Cyclin-like" evidence="3">
    <location>
        <begin position="46"/>
        <end position="145"/>
    </location>
</feature>
<evidence type="ECO:0000313" key="4">
    <source>
        <dbReference type="EMBL" id="CAL1704799.1"/>
    </source>
</evidence>
<feature type="compositionally biased region" description="Basic and acidic residues" evidence="2">
    <location>
        <begin position="361"/>
        <end position="372"/>
    </location>
</feature>
<proteinExistence type="inferred from homology"/>
<keyword evidence="1" id="KW-0195">Cyclin</keyword>